<keyword evidence="1" id="KW-0479">Metal-binding</keyword>
<dbReference type="InterPro" id="IPR039261">
    <property type="entry name" value="FNR_nucleotide-bd"/>
</dbReference>
<gene>
    <name evidence="3" type="primary">hydG-2</name>
    <name evidence="3" type="ORF">KDA_56020</name>
</gene>
<dbReference type="InterPro" id="IPR050353">
    <property type="entry name" value="PyrK_electron_transfer"/>
</dbReference>
<dbReference type="GO" id="GO:0050660">
    <property type="term" value="F:flavin adenine dinucleotide binding"/>
    <property type="evidence" value="ECO:0007669"/>
    <property type="project" value="InterPro"/>
</dbReference>
<dbReference type="GO" id="GO:0016491">
    <property type="term" value="F:oxidoreductase activity"/>
    <property type="evidence" value="ECO:0007669"/>
    <property type="project" value="InterPro"/>
</dbReference>
<dbReference type="GO" id="GO:0046872">
    <property type="term" value="F:metal ion binding"/>
    <property type="evidence" value="ECO:0007669"/>
    <property type="project" value="UniProtKB-KW"/>
</dbReference>
<dbReference type="InterPro" id="IPR019480">
    <property type="entry name" value="Dihydroorotate_DH_Fe-S-bd"/>
</dbReference>
<feature type="domain" description="FAD-binding FR-type" evidence="2">
    <location>
        <begin position="9"/>
        <end position="107"/>
    </location>
</feature>
<accession>A0A402BFF2</accession>
<dbReference type="Proteomes" id="UP000287171">
    <property type="component" value="Unassembled WGS sequence"/>
</dbReference>
<feature type="binding site" evidence="1">
    <location>
        <position position="251"/>
    </location>
    <ligand>
        <name>[2Fe-2S] cluster</name>
        <dbReference type="ChEBI" id="CHEBI:190135"/>
    </ligand>
</feature>
<evidence type="ECO:0000259" key="2">
    <source>
        <dbReference type="PROSITE" id="PS51384"/>
    </source>
</evidence>
<comment type="cofactor">
    <cofactor evidence="1">
        <name>[2Fe-2S] cluster</name>
        <dbReference type="ChEBI" id="CHEBI:190135"/>
    </cofactor>
    <text evidence="1">Binds 1 [2Fe-2S] cluster per subunit.</text>
</comment>
<dbReference type="Pfam" id="PF00175">
    <property type="entry name" value="NAD_binding_1"/>
    <property type="match status" value="1"/>
</dbReference>
<dbReference type="EMBL" id="BIFT01000002">
    <property type="protein sequence ID" value="GCE30118.1"/>
    <property type="molecule type" value="Genomic_DNA"/>
</dbReference>
<evidence type="ECO:0000313" key="4">
    <source>
        <dbReference type="Proteomes" id="UP000287171"/>
    </source>
</evidence>
<dbReference type="Gene3D" id="2.40.30.10">
    <property type="entry name" value="Translation factors"/>
    <property type="match status" value="1"/>
</dbReference>
<feature type="binding site" evidence="1">
    <location>
        <position position="259"/>
    </location>
    <ligand>
        <name>[2Fe-2S] cluster</name>
        <dbReference type="ChEBI" id="CHEBI:190135"/>
    </ligand>
</feature>
<comment type="caution">
    <text evidence="3">The sequence shown here is derived from an EMBL/GenBank/DDBJ whole genome shotgun (WGS) entry which is preliminary data.</text>
</comment>
<proteinExistence type="predicted"/>
<dbReference type="InterPro" id="IPR001433">
    <property type="entry name" value="OxRdtase_FAD/NAD-bd"/>
</dbReference>
<dbReference type="Gene3D" id="3.40.50.80">
    <property type="entry name" value="Nucleotide-binding domain of ferredoxin-NADP reductase (FNR) module"/>
    <property type="match status" value="1"/>
</dbReference>
<dbReference type="PIRSF" id="PIRSF006816">
    <property type="entry name" value="Cyc3_hyd_g"/>
    <property type="match status" value="1"/>
</dbReference>
<evidence type="ECO:0000313" key="3">
    <source>
        <dbReference type="EMBL" id="GCE30118.1"/>
    </source>
</evidence>
<dbReference type="PRINTS" id="PR00371">
    <property type="entry name" value="FPNCR"/>
</dbReference>
<keyword evidence="1" id="KW-0001">2Fe-2S</keyword>
<keyword evidence="1" id="KW-0411">Iron-sulfur</keyword>
<dbReference type="Pfam" id="PF10418">
    <property type="entry name" value="DHODB_Fe-S_bind"/>
    <property type="match status" value="1"/>
</dbReference>
<dbReference type="AlphaFoldDB" id="A0A402BFF2"/>
<protein>
    <submittedName>
        <fullName evidence="3">Ni/Fe hydrogenase subunit gamma</fullName>
    </submittedName>
</protein>
<reference evidence="4" key="1">
    <citation type="submission" date="2018-12" db="EMBL/GenBank/DDBJ databases">
        <title>Tengunoibacter tsumagoiensis gen. nov., sp. nov., Dictyobacter kobayashii sp. nov., D. alpinus sp. nov., and D. joshuensis sp. nov. and description of Dictyobacteraceae fam. nov. within the order Ktedonobacterales isolated from Tengu-no-mugimeshi.</title>
        <authorList>
            <person name="Wang C.M."/>
            <person name="Zheng Y."/>
            <person name="Sakai Y."/>
            <person name="Toyoda A."/>
            <person name="Minakuchi Y."/>
            <person name="Abe K."/>
            <person name="Yokota A."/>
            <person name="Yabe S."/>
        </authorList>
    </citation>
    <scope>NUCLEOTIDE SEQUENCE [LARGE SCALE GENOMIC DNA]</scope>
    <source>
        <strain evidence="4">Uno16</strain>
    </source>
</reference>
<dbReference type="PANTHER" id="PTHR43513:SF1">
    <property type="entry name" value="ANAEROBIC SULFITE REDUCTASE SUBUNIT B"/>
    <property type="match status" value="1"/>
</dbReference>
<dbReference type="SUPFAM" id="SSF52343">
    <property type="entry name" value="Ferredoxin reductase-like, C-terminal NADP-linked domain"/>
    <property type="match status" value="1"/>
</dbReference>
<dbReference type="PRINTS" id="PR00406">
    <property type="entry name" value="CYTB5RDTASE"/>
</dbReference>
<dbReference type="PANTHER" id="PTHR43513">
    <property type="entry name" value="DIHYDROOROTATE DEHYDROGENASE B (NAD(+)), ELECTRON TRANSFER SUBUNIT"/>
    <property type="match status" value="1"/>
</dbReference>
<dbReference type="CDD" id="cd06221">
    <property type="entry name" value="sulfite_reductase_like"/>
    <property type="match status" value="1"/>
</dbReference>
<keyword evidence="4" id="KW-1185">Reference proteome</keyword>
<sequence>MLRAKDDPMLPEWYRIQHRRDEIPNTFTLTLEPCEHAPVPSFACGQFNMLYVFGVGEIPISISGDPEHPCPLIHTIRAVGNVSARLKHLKVADQIGVRGPFGRPWPIELAHGKDLLLVAGGLGLAPLRSVLYHVIAHRKAFGRVTLLYGARTPEDILYRKECEQWRSRSDLDVAISVDRGDDDWRGSVGVVPRLIARSLFDPTNTVALICGPEVMMRFSAVEVEHCGVPGEQIFISMERNMKCALGFCGHCQCGPFFTCKDGPVLPYLQVRDLLCKREI</sequence>
<keyword evidence="1" id="KW-0408">Iron</keyword>
<dbReference type="SUPFAM" id="SSF63380">
    <property type="entry name" value="Riboflavin synthase domain-like"/>
    <property type="match status" value="1"/>
</dbReference>
<name>A0A402BFF2_9CHLR</name>
<evidence type="ECO:0000256" key="1">
    <source>
        <dbReference type="PIRSR" id="PIRSR006816-2"/>
    </source>
</evidence>
<dbReference type="InterPro" id="IPR017938">
    <property type="entry name" value="Riboflavin_synthase-like_b-brl"/>
</dbReference>
<feature type="binding site" evidence="1">
    <location>
        <position position="248"/>
    </location>
    <ligand>
        <name>[2Fe-2S] cluster</name>
        <dbReference type="ChEBI" id="CHEBI:190135"/>
    </ligand>
</feature>
<feature type="binding site" evidence="1">
    <location>
        <position position="243"/>
    </location>
    <ligand>
        <name>[2Fe-2S] cluster</name>
        <dbReference type="ChEBI" id="CHEBI:190135"/>
    </ligand>
</feature>
<dbReference type="InterPro" id="IPR017927">
    <property type="entry name" value="FAD-bd_FR_type"/>
</dbReference>
<organism evidence="3 4">
    <name type="scientific">Dictyobacter alpinus</name>
    <dbReference type="NCBI Taxonomy" id="2014873"/>
    <lineage>
        <taxon>Bacteria</taxon>
        <taxon>Bacillati</taxon>
        <taxon>Chloroflexota</taxon>
        <taxon>Ktedonobacteria</taxon>
        <taxon>Ktedonobacterales</taxon>
        <taxon>Dictyobacteraceae</taxon>
        <taxon>Dictyobacter</taxon>
    </lineage>
</organism>
<dbReference type="GO" id="GO:0006221">
    <property type="term" value="P:pyrimidine nucleotide biosynthetic process"/>
    <property type="evidence" value="ECO:0007669"/>
    <property type="project" value="InterPro"/>
</dbReference>
<dbReference type="InterPro" id="IPR012165">
    <property type="entry name" value="Cyt_c3_hydrogenase_gsu"/>
</dbReference>
<dbReference type="GO" id="GO:0051537">
    <property type="term" value="F:2 iron, 2 sulfur cluster binding"/>
    <property type="evidence" value="ECO:0007669"/>
    <property type="project" value="UniProtKB-KW"/>
</dbReference>
<dbReference type="PROSITE" id="PS51384">
    <property type="entry name" value="FAD_FR"/>
    <property type="match status" value="1"/>
</dbReference>
<dbReference type="InterPro" id="IPR001709">
    <property type="entry name" value="Flavoprot_Pyr_Nucl_cyt_Rdtase"/>
</dbReference>